<proteinExistence type="predicted"/>
<feature type="compositionally biased region" description="Low complexity" evidence="1">
    <location>
        <begin position="18"/>
        <end position="38"/>
    </location>
</feature>
<gene>
    <name evidence="2" type="ORF">DSTB1V02_LOCUS4419</name>
</gene>
<dbReference type="Proteomes" id="UP000677054">
    <property type="component" value="Unassembled WGS sequence"/>
</dbReference>
<organism evidence="2">
    <name type="scientific">Darwinula stevensoni</name>
    <dbReference type="NCBI Taxonomy" id="69355"/>
    <lineage>
        <taxon>Eukaryota</taxon>
        <taxon>Metazoa</taxon>
        <taxon>Ecdysozoa</taxon>
        <taxon>Arthropoda</taxon>
        <taxon>Crustacea</taxon>
        <taxon>Oligostraca</taxon>
        <taxon>Ostracoda</taxon>
        <taxon>Podocopa</taxon>
        <taxon>Podocopida</taxon>
        <taxon>Darwinulocopina</taxon>
        <taxon>Darwinuloidea</taxon>
        <taxon>Darwinulidae</taxon>
        <taxon>Darwinula</taxon>
    </lineage>
</organism>
<dbReference type="EMBL" id="CAJPEV010000654">
    <property type="protein sequence ID" value="CAG0887291.1"/>
    <property type="molecule type" value="Genomic_DNA"/>
</dbReference>
<name>A0A7R8XE02_9CRUS</name>
<reference evidence="2" key="1">
    <citation type="submission" date="2020-11" db="EMBL/GenBank/DDBJ databases">
        <authorList>
            <person name="Tran Van P."/>
        </authorList>
    </citation>
    <scope>NUCLEOTIDE SEQUENCE</scope>
</reference>
<evidence type="ECO:0000256" key="1">
    <source>
        <dbReference type="SAM" id="MobiDB-lite"/>
    </source>
</evidence>
<keyword evidence="3" id="KW-1185">Reference proteome</keyword>
<protein>
    <submittedName>
        <fullName evidence="2">Uncharacterized protein</fullName>
    </submittedName>
</protein>
<evidence type="ECO:0000313" key="3">
    <source>
        <dbReference type="Proteomes" id="UP000677054"/>
    </source>
</evidence>
<dbReference type="AlphaFoldDB" id="A0A7R8XE02"/>
<feature type="region of interest" description="Disordered" evidence="1">
    <location>
        <begin position="1"/>
        <end position="42"/>
    </location>
</feature>
<sequence>MEKEDPMNTELLPPPLSHSPSLPSLSHSSPSPSSASFPLPSPPSPPPLDFCVPLPPLPYTQDPPSPTLSILSFYNVPHVSPLPIQPHTSDFTETSPLHPVYCAFVYIYEHVRIFIENILHVLKKRNVPAADIMDPLPSVDDCIQFAPILQKSVESLVEHLHKFLTEARSSSAESLAELMNGFFPGLGLPTLVQTNYHIAPSQLLEYIQECDHWQKLEAGVEQFRDFNVMLLGATSD</sequence>
<evidence type="ECO:0000313" key="2">
    <source>
        <dbReference type="EMBL" id="CAD7244525.1"/>
    </source>
</evidence>
<dbReference type="EMBL" id="LR900171">
    <property type="protein sequence ID" value="CAD7244525.1"/>
    <property type="molecule type" value="Genomic_DNA"/>
</dbReference>
<accession>A0A7R8XE02</accession>